<dbReference type="InterPro" id="IPR008565">
    <property type="entry name" value="TtsA-like_GH18_dom"/>
</dbReference>
<dbReference type="SUPFAM" id="SSF53955">
    <property type="entry name" value="Lysozyme-like"/>
    <property type="match status" value="1"/>
</dbReference>
<dbReference type="EMBL" id="ATBP01001861">
    <property type="protein sequence ID" value="ETR66619.1"/>
    <property type="molecule type" value="Genomic_DNA"/>
</dbReference>
<evidence type="ECO:0000313" key="3">
    <source>
        <dbReference type="EMBL" id="ETR66619.1"/>
    </source>
</evidence>
<dbReference type="Proteomes" id="UP000189670">
    <property type="component" value="Unassembled WGS sequence"/>
</dbReference>
<evidence type="ECO:0000259" key="2">
    <source>
        <dbReference type="Pfam" id="PF09374"/>
    </source>
</evidence>
<gene>
    <name evidence="3" type="ORF">OMM_05565</name>
</gene>
<dbReference type="Gene3D" id="1.20.141.10">
    <property type="entry name" value="Chitosanase, subunit A, domain 1"/>
    <property type="match status" value="1"/>
</dbReference>
<dbReference type="CDD" id="cd13926">
    <property type="entry name" value="N-acetylmuramidase_GH108"/>
    <property type="match status" value="1"/>
</dbReference>
<feature type="domain" description="Peptidoglycan binding" evidence="2">
    <location>
        <begin position="97"/>
        <end position="172"/>
    </location>
</feature>
<dbReference type="Pfam" id="PF05838">
    <property type="entry name" value="Glyco_hydro_108"/>
    <property type="match status" value="1"/>
</dbReference>
<feature type="domain" description="TtsA-like Glycoside hydrolase family 108" evidence="1">
    <location>
        <begin position="11"/>
        <end position="93"/>
    </location>
</feature>
<organism evidence="3 4">
    <name type="scientific">Candidatus Magnetoglobus multicellularis str. Araruama</name>
    <dbReference type="NCBI Taxonomy" id="890399"/>
    <lineage>
        <taxon>Bacteria</taxon>
        <taxon>Pseudomonadati</taxon>
        <taxon>Thermodesulfobacteriota</taxon>
        <taxon>Desulfobacteria</taxon>
        <taxon>Desulfobacterales</taxon>
        <taxon>Desulfobacteraceae</taxon>
        <taxon>Candidatus Magnetoglobus</taxon>
    </lineage>
</organism>
<evidence type="ECO:0000259" key="1">
    <source>
        <dbReference type="Pfam" id="PF05838"/>
    </source>
</evidence>
<name>A0A1V1NVK2_9BACT</name>
<comment type="caution">
    <text evidence="3">The sequence shown here is derived from an EMBL/GenBank/DDBJ whole genome shotgun (WGS) entry which is preliminary data.</text>
</comment>
<dbReference type="InterPro" id="IPR023346">
    <property type="entry name" value="Lysozyme-like_dom_sf"/>
</dbReference>
<dbReference type="AlphaFoldDB" id="A0A1V1NVK2"/>
<dbReference type="Pfam" id="PF09374">
    <property type="entry name" value="PG_binding_3"/>
    <property type="match status" value="1"/>
</dbReference>
<protein>
    <submittedName>
        <fullName evidence="3">XRE family transcriptional regulator</fullName>
    </submittedName>
</protein>
<reference evidence="4" key="1">
    <citation type="submission" date="2012-11" db="EMBL/GenBank/DDBJ databases">
        <authorList>
            <person name="Lucero-Rivera Y.E."/>
            <person name="Tovar-Ramirez D."/>
        </authorList>
    </citation>
    <scope>NUCLEOTIDE SEQUENCE [LARGE SCALE GENOMIC DNA]</scope>
    <source>
        <strain evidence="4">Araruama</strain>
    </source>
</reference>
<proteinExistence type="predicted"/>
<accession>A0A1V1NVK2</accession>
<evidence type="ECO:0000313" key="4">
    <source>
        <dbReference type="Proteomes" id="UP000189670"/>
    </source>
</evidence>
<sequence length="180" mass="20766">MEKNIEIMIEDLINREGGYVDHPFDKGGPTNWGITIKSLSNYIGRIATINDVKNLSRDVAEEIYKRNYYIAPSINTLPLFIQPFIFDSAVNHGPRRAIKFIQSVCNQAGYYPNLSLDGAIGPNTRRAVKWAEREMGKIFLKALIEERRNFYLIICHVQPSQNIFLDGWLKRIEKFDQEVS</sequence>
<dbReference type="InterPro" id="IPR018537">
    <property type="entry name" value="Peptidoglycan-bd_3"/>
</dbReference>